<evidence type="ECO:0000313" key="3">
    <source>
        <dbReference type="Proteomes" id="UP000237073"/>
    </source>
</evidence>
<sequence>MFLTDYLVPGSTGHTGAILVTVNRGKITGGFVLRPDEFVTSLRAIDEARKMAGLSSIPLTKPSTDL</sequence>
<keyword evidence="3" id="KW-1185">Reference proteome</keyword>
<protein>
    <submittedName>
        <fullName evidence="2">Uncharacterized protein</fullName>
    </submittedName>
</protein>
<comment type="caution">
    <text evidence="2">The sequence shown here is derived from an EMBL/GenBank/DDBJ whole genome shotgun (WGS) entry which is preliminary data.</text>
</comment>
<evidence type="ECO:0000313" key="2">
    <source>
        <dbReference type="EMBL" id="POP50540.1"/>
    </source>
</evidence>
<dbReference type="EMBL" id="PQGE01000020">
    <property type="protein sequence ID" value="POP42351.1"/>
    <property type="molecule type" value="Genomic_DNA"/>
</dbReference>
<dbReference type="RefSeq" id="WP_103677821.1">
    <property type="nucleotide sequence ID" value="NZ_PQGD01000002.1"/>
</dbReference>
<dbReference type="AlphaFoldDB" id="A0A2P5GVF3"/>
<gene>
    <name evidence="2" type="ORF">CHU32_03710</name>
    <name evidence="1" type="ORF">CHU33_19995</name>
</gene>
<dbReference type="EMBL" id="PQGD01000002">
    <property type="protein sequence ID" value="POP50540.1"/>
    <property type="molecule type" value="Genomic_DNA"/>
</dbReference>
<evidence type="ECO:0000313" key="4">
    <source>
        <dbReference type="Proteomes" id="UP000247005"/>
    </source>
</evidence>
<dbReference type="Proteomes" id="UP000237073">
    <property type="component" value="Unassembled WGS sequence"/>
</dbReference>
<dbReference type="Proteomes" id="UP000247005">
    <property type="component" value="Unassembled WGS sequence"/>
</dbReference>
<name>A0A2P5GVF3_9ENTR</name>
<dbReference type="OrthoDB" id="6590923at2"/>
<proteinExistence type="predicted"/>
<accession>A0A2P5GVF3</accession>
<evidence type="ECO:0000313" key="1">
    <source>
        <dbReference type="EMBL" id="POP42351.1"/>
    </source>
</evidence>
<reference evidence="3 4" key="1">
    <citation type="submission" date="2018-01" db="EMBL/GenBank/DDBJ databases">
        <title>Superficieibacter electus gen. nov., sp. nov., an extended-spectrum beta-lactamase possessing member of the Enterobacteriaceae family, isolated from intensive care unit surfaces.</title>
        <authorList>
            <person name="Potter R.F."/>
            <person name="D'Souza A.W."/>
        </authorList>
    </citation>
    <scope>NUCLEOTIDE SEQUENCE [LARGE SCALE GENOMIC DNA]</scope>
    <source>
        <strain evidence="2 4">BP-1</strain>
        <strain evidence="1 3">BP-2</strain>
    </source>
</reference>
<organism evidence="2 4">
    <name type="scientific">Superficieibacter electus</name>
    <dbReference type="NCBI Taxonomy" id="2022662"/>
    <lineage>
        <taxon>Bacteria</taxon>
        <taxon>Pseudomonadati</taxon>
        <taxon>Pseudomonadota</taxon>
        <taxon>Gammaproteobacteria</taxon>
        <taxon>Enterobacterales</taxon>
        <taxon>Enterobacteriaceae</taxon>
        <taxon>Superficieibacter</taxon>
    </lineage>
</organism>